<evidence type="ECO:0000313" key="2">
    <source>
        <dbReference type="EMBL" id="KAK8505921.1"/>
    </source>
</evidence>
<name>A0ABR2BFG2_9ROSI</name>
<reference evidence="2 3" key="1">
    <citation type="journal article" date="2024" name="G3 (Bethesda)">
        <title>Genome assembly of Hibiscus sabdariffa L. provides insights into metabolisms of medicinal natural products.</title>
        <authorList>
            <person name="Kim T."/>
        </authorList>
    </citation>
    <scope>NUCLEOTIDE SEQUENCE [LARGE SCALE GENOMIC DNA]</scope>
    <source>
        <strain evidence="2">TK-2024</strain>
        <tissue evidence="2">Old leaves</tissue>
    </source>
</reference>
<evidence type="ECO:0000256" key="1">
    <source>
        <dbReference type="SAM" id="MobiDB-lite"/>
    </source>
</evidence>
<dbReference type="EMBL" id="JBBPBM010000121">
    <property type="protein sequence ID" value="KAK8505921.1"/>
    <property type="molecule type" value="Genomic_DNA"/>
</dbReference>
<keyword evidence="3" id="KW-1185">Reference proteome</keyword>
<organism evidence="2 3">
    <name type="scientific">Hibiscus sabdariffa</name>
    <name type="common">roselle</name>
    <dbReference type="NCBI Taxonomy" id="183260"/>
    <lineage>
        <taxon>Eukaryota</taxon>
        <taxon>Viridiplantae</taxon>
        <taxon>Streptophyta</taxon>
        <taxon>Embryophyta</taxon>
        <taxon>Tracheophyta</taxon>
        <taxon>Spermatophyta</taxon>
        <taxon>Magnoliopsida</taxon>
        <taxon>eudicotyledons</taxon>
        <taxon>Gunneridae</taxon>
        <taxon>Pentapetalae</taxon>
        <taxon>rosids</taxon>
        <taxon>malvids</taxon>
        <taxon>Malvales</taxon>
        <taxon>Malvaceae</taxon>
        <taxon>Malvoideae</taxon>
        <taxon>Hibiscus</taxon>
    </lineage>
</organism>
<feature type="region of interest" description="Disordered" evidence="1">
    <location>
        <begin position="184"/>
        <end position="203"/>
    </location>
</feature>
<gene>
    <name evidence="2" type="ORF">V6N12_000074</name>
</gene>
<protein>
    <submittedName>
        <fullName evidence="2">Uncharacterized protein</fullName>
    </submittedName>
</protein>
<comment type="caution">
    <text evidence="2">The sequence shown here is derived from an EMBL/GenBank/DDBJ whole genome shotgun (WGS) entry which is preliminary data.</text>
</comment>
<sequence length="246" mass="27436">MYSKSSLRTLSFLLLESNLKVCTLWRISFATYVGSVLQGLLELSSTCSWLDRSVSGQIGRTRRFHLWKAPTPNGLSRCSHFLADPSCKRYAVRSQEKLNAKESKWVFFLSSCVIRHKAGKRNVIADALSRRAMLLQSVETVVHYGGRNEVSLLACLVGDSLFKVRSGGNHDASSATPTAAAIDQGLNKSSGEPTGCPRGSRPFSNELLRMTAKHKRFSIIYINMYEPELGFPQGVQKKDQKKIDFQ</sequence>
<evidence type="ECO:0000313" key="3">
    <source>
        <dbReference type="Proteomes" id="UP001472677"/>
    </source>
</evidence>
<proteinExistence type="predicted"/>
<accession>A0ABR2BFG2</accession>
<dbReference type="Proteomes" id="UP001472677">
    <property type="component" value="Unassembled WGS sequence"/>
</dbReference>